<name>X5MH58_9HYPH</name>
<proteinExistence type="predicted"/>
<evidence type="ECO:0000313" key="2">
    <source>
        <dbReference type="EMBL" id="CDO60959.1"/>
    </source>
</evidence>
<dbReference type="InterPro" id="IPR051797">
    <property type="entry name" value="TrmB-like"/>
</dbReference>
<accession>X5MH58</accession>
<dbReference type="InterPro" id="IPR036388">
    <property type="entry name" value="WH-like_DNA-bd_sf"/>
</dbReference>
<dbReference type="InterPro" id="IPR002831">
    <property type="entry name" value="Tscrpt_reg_TrmB_N"/>
</dbReference>
<dbReference type="PANTHER" id="PTHR34293:SF1">
    <property type="entry name" value="HTH-TYPE TRANSCRIPTIONAL REGULATOR TRMBL2"/>
    <property type="match status" value="1"/>
</dbReference>
<dbReference type="AlphaFoldDB" id="X5MH58"/>
<dbReference type="PANTHER" id="PTHR34293">
    <property type="entry name" value="HTH-TYPE TRANSCRIPTIONAL REGULATOR TRMBL2"/>
    <property type="match status" value="1"/>
</dbReference>
<dbReference type="HOGENOM" id="CLU_092086_0_0_5"/>
<dbReference type="Proteomes" id="UP000032160">
    <property type="component" value="Chromosome I"/>
</dbReference>
<dbReference type="Pfam" id="PF01978">
    <property type="entry name" value="TrmB"/>
    <property type="match status" value="1"/>
</dbReference>
<dbReference type="Gene3D" id="1.10.10.10">
    <property type="entry name" value="Winged helix-like DNA-binding domain superfamily/Winged helix DNA-binding domain"/>
    <property type="match status" value="1"/>
</dbReference>
<organism evidence="2 3">
    <name type="scientific">Candidatus Phaeomarinibacter ectocarpi</name>
    <dbReference type="NCBI Taxonomy" id="1458461"/>
    <lineage>
        <taxon>Bacteria</taxon>
        <taxon>Pseudomonadati</taxon>
        <taxon>Pseudomonadota</taxon>
        <taxon>Alphaproteobacteria</taxon>
        <taxon>Hyphomicrobiales</taxon>
        <taxon>Parvibaculaceae</taxon>
        <taxon>Candidatus Phaeomarinibacter</taxon>
    </lineage>
</organism>
<dbReference type="STRING" id="1458461.BN1012_Phect2746"/>
<protein>
    <submittedName>
        <fullName evidence="2">Transcriptional regulator, TrmB family</fullName>
    </submittedName>
</protein>
<dbReference type="EMBL" id="HG966617">
    <property type="protein sequence ID" value="CDO60959.1"/>
    <property type="molecule type" value="Genomic_DNA"/>
</dbReference>
<feature type="domain" description="Transcription regulator TrmB N-terminal" evidence="1">
    <location>
        <begin position="12"/>
        <end position="73"/>
    </location>
</feature>
<dbReference type="RefSeq" id="WP_043948878.1">
    <property type="nucleotide sequence ID" value="NZ_HG966617.1"/>
</dbReference>
<dbReference type="KEGG" id="pect:BN1012_Phect2746"/>
<evidence type="ECO:0000259" key="1">
    <source>
        <dbReference type="Pfam" id="PF01978"/>
    </source>
</evidence>
<reference evidence="2 3" key="1">
    <citation type="journal article" date="2014" name="Front. Genet.">
        <title>Genome and metabolic network of "Candidatus Phaeomarinobacter ectocarpi" Ec32, a new candidate genus of Alphaproteobacteria frequently associated with brown algae.</title>
        <authorList>
            <person name="Dittami S.M."/>
            <person name="Barbeyron T."/>
            <person name="Boyen C."/>
            <person name="Cambefort J."/>
            <person name="Collet G."/>
            <person name="Delage L."/>
            <person name="Gobet A."/>
            <person name="Groisillier A."/>
            <person name="Leblanc C."/>
            <person name="Michel G."/>
            <person name="Scornet D."/>
            <person name="Siegel A."/>
            <person name="Tapia J.E."/>
            <person name="Tonon T."/>
        </authorList>
    </citation>
    <scope>NUCLEOTIDE SEQUENCE [LARGE SCALE GENOMIC DNA]</scope>
    <source>
        <strain evidence="2 3">Ec32</strain>
    </source>
</reference>
<evidence type="ECO:0000313" key="3">
    <source>
        <dbReference type="Proteomes" id="UP000032160"/>
    </source>
</evidence>
<dbReference type="OrthoDB" id="7960388at2"/>
<sequence length="248" mass="27364">MSKFSDNIESSLASLGLSGKLGRFYVAALKLGSAPVQQVAREAGIGRTTAYSLLEKLKDEKLVTLVQKGGKTHMVAENPDVLARNLDDKQRALSAMLPDLRSLYDNGESTPRFQVYDGVDGISTVLNTVLTSDADTVRGILSMQELLASPGRDVIDRFVAQRVAAGKWLHVLRSKAEETDDIWQDSDGELRRVRYTSAAEPFVMTLFLFDNKVGLISSRKENYGLIIESSEFAKVQKALFDVMWQASV</sequence>
<keyword evidence="3" id="KW-1185">Reference proteome</keyword>
<gene>
    <name evidence="2" type="ORF">BN1012_Phect2746</name>
</gene>